<dbReference type="InterPro" id="IPR028098">
    <property type="entry name" value="Glyco_trans_4-like_N"/>
</dbReference>
<dbReference type="GO" id="GO:0016757">
    <property type="term" value="F:glycosyltransferase activity"/>
    <property type="evidence" value="ECO:0007669"/>
    <property type="project" value="InterPro"/>
</dbReference>
<reference evidence="4 5" key="1">
    <citation type="journal article" date="2016" name="Nat. Commun.">
        <title>Thousands of microbial genomes shed light on interconnected biogeochemical processes in an aquifer system.</title>
        <authorList>
            <person name="Anantharaman K."/>
            <person name="Brown C.T."/>
            <person name="Hug L.A."/>
            <person name="Sharon I."/>
            <person name="Castelle C.J."/>
            <person name="Probst A.J."/>
            <person name="Thomas B.C."/>
            <person name="Singh A."/>
            <person name="Wilkins M.J."/>
            <person name="Karaoz U."/>
            <person name="Brodie E.L."/>
            <person name="Williams K.H."/>
            <person name="Hubbard S.S."/>
            <person name="Banfield J.F."/>
        </authorList>
    </citation>
    <scope>NUCLEOTIDE SEQUENCE [LARGE SCALE GENOMIC DNA]</scope>
</reference>
<dbReference type="Pfam" id="PF00534">
    <property type="entry name" value="Glycos_transf_1"/>
    <property type="match status" value="1"/>
</dbReference>
<feature type="domain" description="Glycosyl transferase family 1" evidence="2">
    <location>
        <begin position="176"/>
        <end position="336"/>
    </location>
</feature>
<evidence type="ECO:0000256" key="1">
    <source>
        <dbReference type="SAM" id="Phobius"/>
    </source>
</evidence>
<comment type="caution">
    <text evidence="4">The sequence shown here is derived from an EMBL/GenBank/DDBJ whole genome shotgun (WGS) entry which is preliminary data.</text>
</comment>
<organism evidence="4 5">
    <name type="scientific">Candidatus Zambryskibacteria bacterium RIFCSPHIGHO2_02_FULL_43_14</name>
    <dbReference type="NCBI Taxonomy" id="1802748"/>
    <lineage>
        <taxon>Bacteria</taxon>
        <taxon>Candidatus Zambryskiibacteriota</taxon>
    </lineage>
</organism>
<dbReference type="EMBL" id="MHVR01000020">
    <property type="protein sequence ID" value="OHA95695.1"/>
    <property type="molecule type" value="Genomic_DNA"/>
</dbReference>
<keyword evidence="1" id="KW-0812">Transmembrane</keyword>
<accession>A0A1G2TEG1</accession>
<evidence type="ECO:0008006" key="6">
    <source>
        <dbReference type="Google" id="ProtNLM"/>
    </source>
</evidence>
<name>A0A1G2TEG1_9BACT</name>
<feature type="transmembrane region" description="Helical" evidence="1">
    <location>
        <begin position="88"/>
        <end position="110"/>
    </location>
</feature>
<sequence length="359" mass="41106">MSNKRVLIFSIAYEPFVGGAEVAVKEITNRIFDMEFDMVTMRFNKSHPKFEKVGNINVYRVGNNASYLNKILFVPRAILFAWRKKYDFYWCIMTYMLFPAILALRAPYILTLQDGDSVEHVFHRWFILPFRPLLSWGFKHAVKVQAISTFLAKLSKRSDTIVIPNGVNLERFLNPKSRILNPDNVVLITTSRLVEKNAVGDIIEALKYLPENISLKVLGIGPLESKLKYHSRILNLESKINFLGHIPHYDIPKYLYEADIFVRPSLSEGFGNSFIEAMAAGLPVIATPVGGIVDFLRDGETGLFCEVKNPKSIAEQVQRLIVDEPLRKKIVENAGKMVEEKYDWDLIAKEMKTQIFDKV</sequence>
<keyword evidence="1" id="KW-0472">Membrane</keyword>
<keyword evidence="1" id="KW-1133">Transmembrane helix</keyword>
<proteinExistence type="predicted"/>
<evidence type="ECO:0000259" key="3">
    <source>
        <dbReference type="Pfam" id="PF13439"/>
    </source>
</evidence>
<evidence type="ECO:0000313" key="5">
    <source>
        <dbReference type="Proteomes" id="UP000178175"/>
    </source>
</evidence>
<evidence type="ECO:0000313" key="4">
    <source>
        <dbReference type="EMBL" id="OHA95695.1"/>
    </source>
</evidence>
<gene>
    <name evidence="4" type="ORF">A3C70_03240</name>
</gene>
<dbReference type="PANTHER" id="PTHR12526">
    <property type="entry name" value="GLYCOSYLTRANSFERASE"/>
    <property type="match status" value="1"/>
</dbReference>
<dbReference type="InterPro" id="IPR001296">
    <property type="entry name" value="Glyco_trans_1"/>
</dbReference>
<feature type="domain" description="Glycosyltransferase subfamily 4-like N-terminal" evidence="3">
    <location>
        <begin position="17"/>
        <end position="171"/>
    </location>
</feature>
<dbReference type="AlphaFoldDB" id="A0A1G2TEG1"/>
<evidence type="ECO:0000259" key="2">
    <source>
        <dbReference type="Pfam" id="PF00534"/>
    </source>
</evidence>
<dbReference type="Proteomes" id="UP000178175">
    <property type="component" value="Unassembled WGS sequence"/>
</dbReference>
<dbReference type="CDD" id="cd03801">
    <property type="entry name" value="GT4_PimA-like"/>
    <property type="match status" value="1"/>
</dbReference>
<dbReference type="Gene3D" id="3.40.50.2000">
    <property type="entry name" value="Glycogen Phosphorylase B"/>
    <property type="match status" value="2"/>
</dbReference>
<dbReference type="SUPFAM" id="SSF53756">
    <property type="entry name" value="UDP-Glycosyltransferase/glycogen phosphorylase"/>
    <property type="match status" value="1"/>
</dbReference>
<dbReference type="Pfam" id="PF13439">
    <property type="entry name" value="Glyco_transf_4"/>
    <property type="match status" value="1"/>
</dbReference>
<protein>
    <recommendedName>
        <fullName evidence="6">Glycosyl transferase family 1 domain-containing protein</fullName>
    </recommendedName>
</protein>